<accession>A0A183ARN4</accession>
<evidence type="ECO:0000313" key="1">
    <source>
        <dbReference type="EMBL" id="VDP85683.1"/>
    </source>
</evidence>
<dbReference type="AlphaFoldDB" id="A0A183ARN4"/>
<evidence type="ECO:0000313" key="3">
    <source>
        <dbReference type="WBParaSite" id="ECPE_0000964901-mRNA-1"/>
    </source>
</evidence>
<dbReference type="EMBL" id="UZAN01047700">
    <property type="protein sequence ID" value="VDP85683.1"/>
    <property type="molecule type" value="Genomic_DNA"/>
</dbReference>
<dbReference type="OrthoDB" id="7480989at2759"/>
<gene>
    <name evidence="1" type="ORF">ECPE_LOCUS9621</name>
</gene>
<dbReference type="Proteomes" id="UP000272942">
    <property type="component" value="Unassembled WGS sequence"/>
</dbReference>
<reference evidence="1 2" key="2">
    <citation type="submission" date="2018-11" db="EMBL/GenBank/DDBJ databases">
        <authorList>
            <consortium name="Pathogen Informatics"/>
        </authorList>
    </citation>
    <scope>NUCLEOTIDE SEQUENCE [LARGE SCALE GENOMIC DNA]</scope>
    <source>
        <strain evidence="1 2">Egypt</strain>
    </source>
</reference>
<sequence length="256" mass="28915">MSLNPHCGKPKTTKAASLSLTVQVTQKEAPKSVKPRSGISRSIQRIANANLVGEDGAWTIPRARNPPPTCKQCLMVVNLPESKEFDSQTRLNHKINLLRKTLRRLFIPGEETSPKNICVKSVFYLGKLANGSSGSTRPLKVVLGSEGEAASLFQRAHRLKGERIRILRDLDRVQREQLRKALSKLHERSSNGEVNLVIRASRVQKRRPYFRGRPLLIAYPTTTPEYAIRRGEEVCSRPKRTRYNANEYQVPLEQEG</sequence>
<reference evidence="3" key="1">
    <citation type="submission" date="2016-06" db="UniProtKB">
        <authorList>
            <consortium name="WormBaseParasite"/>
        </authorList>
    </citation>
    <scope>IDENTIFICATION</scope>
</reference>
<keyword evidence="2" id="KW-1185">Reference proteome</keyword>
<dbReference type="WBParaSite" id="ECPE_0000964901-mRNA-1">
    <property type="protein sequence ID" value="ECPE_0000964901-mRNA-1"/>
    <property type="gene ID" value="ECPE_0000964901"/>
</dbReference>
<organism evidence="3">
    <name type="scientific">Echinostoma caproni</name>
    <dbReference type="NCBI Taxonomy" id="27848"/>
    <lineage>
        <taxon>Eukaryota</taxon>
        <taxon>Metazoa</taxon>
        <taxon>Spiralia</taxon>
        <taxon>Lophotrochozoa</taxon>
        <taxon>Platyhelminthes</taxon>
        <taxon>Trematoda</taxon>
        <taxon>Digenea</taxon>
        <taxon>Plagiorchiida</taxon>
        <taxon>Echinostomata</taxon>
        <taxon>Echinostomatoidea</taxon>
        <taxon>Echinostomatidae</taxon>
        <taxon>Echinostoma</taxon>
    </lineage>
</organism>
<name>A0A183ARN4_9TREM</name>
<proteinExistence type="predicted"/>
<protein>
    <submittedName>
        <fullName evidence="1 3">Uncharacterized protein</fullName>
    </submittedName>
</protein>
<evidence type="ECO:0000313" key="2">
    <source>
        <dbReference type="Proteomes" id="UP000272942"/>
    </source>
</evidence>